<gene>
    <name evidence="2" type="ORF">IQ249_17645</name>
</gene>
<evidence type="ECO:0000313" key="2">
    <source>
        <dbReference type="EMBL" id="MBE9117724.1"/>
    </source>
</evidence>
<keyword evidence="1" id="KW-0175">Coiled coil</keyword>
<sequence>MSQEMPKESKNQILAAFRQLLAQQKQIESRVATKEEEAQKETNQQVLEAASTYTVDSIINGMAALQLNFGSAIGELSGRLATESERLDELRRAIAVAKNNLEEQRKVRLVADALYILRQEHQEQLTAFSERATQQQEAIEKEMAQAHKLWEKEQEEFTARVAEMAELQLKQREKKAADRQYAVERDRKIEMDEYEEEKRLQERTLQNSNREKEKQWAEREEFLSNNREEFEANQQRVEGFEEELKKAENDARGEAIKSAEREAKVKSDLFEKEWEASEQGYLLQITSLEAVIERQTAQIEELTAQLQAATNQAQQLAMRAFQSSSNTAA</sequence>
<keyword evidence="3" id="KW-1185">Reference proteome</keyword>
<accession>A0A8J7J513</accession>
<dbReference type="AlphaFoldDB" id="A0A8J7J513"/>
<feature type="coiled-coil region" evidence="1">
    <location>
        <begin position="17"/>
        <end position="44"/>
    </location>
</feature>
<dbReference type="RefSeq" id="WP_194030809.1">
    <property type="nucleotide sequence ID" value="NZ_JADEWZ010000029.1"/>
</dbReference>
<reference evidence="2" key="1">
    <citation type="submission" date="2020-10" db="EMBL/GenBank/DDBJ databases">
        <authorList>
            <person name="Castelo-Branco R."/>
            <person name="Eusebio N."/>
            <person name="Adriana R."/>
            <person name="Vieira A."/>
            <person name="Brugerolle De Fraissinette N."/>
            <person name="Rezende De Castro R."/>
            <person name="Schneider M.P."/>
            <person name="Vasconcelos V."/>
            <person name="Leao P.N."/>
        </authorList>
    </citation>
    <scope>NUCLEOTIDE SEQUENCE</scope>
    <source>
        <strain evidence="2">LEGE 07157</strain>
    </source>
</reference>
<comment type="caution">
    <text evidence="2">The sequence shown here is derived from an EMBL/GenBank/DDBJ whole genome shotgun (WGS) entry which is preliminary data.</text>
</comment>
<feature type="coiled-coil region" evidence="1">
    <location>
        <begin position="285"/>
        <end position="319"/>
    </location>
</feature>
<feature type="coiled-coil region" evidence="1">
    <location>
        <begin position="191"/>
        <end position="257"/>
    </location>
</feature>
<organism evidence="2 3">
    <name type="scientific">Lusitaniella coriacea LEGE 07157</name>
    <dbReference type="NCBI Taxonomy" id="945747"/>
    <lineage>
        <taxon>Bacteria</taxon>
        <taxon>Bacillati</taxon>
        <taxon>Cyanobacteriota</taxon>
        <taxon>Cyanophyceae</taxon>
        <taxon>Spirulinales</taxon>
        <taxon>Lusitaniellaceae</taxon>
        <taxon>Lusitaniella</taxon>
    </lineage>
</organism>
<feature type="coiled-coil region" evidence="1">
    <location>
        <begin position="73"/>
        <end position="149"/>
    </location>
</feature>
<dbReference type="EMBL" id="JADEWZ010000029">
    <property type="protein sequence ID" value="MBE9117724.1"/>
    <property type="molecule type" value="Genomic_DNA"/>
</dbReference>
<name>A0A8J7J513_9CYAN</name>
<dbReference type="Proteomes" id="UP000654482">
    <property type="component" value="Unassembled WGS sequence"/>
</dbReference>
<evidence type="ECO:0000313" key="3">
    <source>
        <dbReference type="Proteomes" id="UP000654482"/>
    </source>
</evidence>
<evidence type="ECO:0000256" key="1">
    <source>
        <dbReference type="SAM" id="Coils"/>
    </source>
</evidence>
<protein>
    <submittedName>
        <fullName evidence="2">Uncharacterized protein</fullName>
    </submittedName>
</protein>
<proteinExistence type="predicted"/>